<evidence type="ECO:0000256" key="4">
    <source>
        <dbReference type="ARBA" id="ARBA00022692"/>
    </source>
</evidence>
<dbReference type="PANTHER" id="PTHR45624:SF12">
    <property type="entry name" value="MITOCHONDRIAL ORNITHINE TRANSPORTER 1"/>
    <property type="match status" value="1"/>
</dbReference>
<organism evidence="11">
    <name type="scientific">Schizaphis graminum</name>
    <name type="common">Green bug aphid</name>
    <dbReference type="NCBI Taxonomy" id="13262"/>
    <lineage>
        <taxon>Eukaryota</taxon>
        <taxon>Metazoa</taxon>
        <taxon>Ecdysozoa</taxon>
        <taxon>Arthropoda</taxon>
        <taxon>Hexapoda</taxon>
        <taxon>Insecta</taxon>
        <taxon>Pterygota</taxon>
        <taxon>Neoptera</taxon>
        <taxon>Paraneoptera</taxon>
        <taxon>Hemiptera</taxon>
        <taxon>Sternorrhyncha</taxon>
        <taxon>Aphidomorpha</taxon>
        <taxon>Aphidoidea</taxon>
        <taxon>Aphididae</taxon>
        <taxon>Aphidini</taxon>
        <taxon>Schizaphis</taxon>
    </lineage>
</organism>
<keyword evidence="8 9" id="KW-0472">Membrane</keyword>
<keyword evidence="5" id="KW-0677">Repeat</keyword>
<dbReference type="InterPro" id="IPR023395">
    <property type="entry name" value="MCP_dom_sf"/>
</dbReference>
<evidence type="ECO:0000256" key="7">
    <source>
        <dbReference type="ARBA" id="ARBA00023128"/>
    </source>
</evidence>
<evidence type="ECO:0000256" key="6">
    <source>
        <dbReference type="ARBA" id="ARBA00022989"/>
    </source>
</evidence>
<dbReference type="PROSITE" id="PS50920">
    <property type="entry name" value="SOLCAR"/>
    <property type="match status" value="2"/>
</dbReference>
<gene>
    <name evidence="11" type="primary">SLC25A15_1</name>
    <name evidence="11" type="ORF">g.53410</name>
</gene>
<evidence type="ECO:0000256" key="9">
    <source>
        <dbReference type="PROSITE-ProRule" id="PRU00282"/>
    </source>
</evidence>
<comment type="similarity">
    <text evidence="2 10">Belongs to the mitochondrial carrier (TC 2.A.29) family.</text>
</comment>
<keyword evidence="7" id="KW-0496">Mitochondrion</keyword>
<keyword evidence="4 9" id="KW-0812">Transmembrane</keyword>
<feature type="repeat" description="Solcar" evidence="9">
    <location>
        <begin position="324"/>
        <end position="415"/>
    </location>
</feature>
<name>A0A2S2PFY6_SCHGA</name>
<dbReference type="InterPro" id="IPR018108">
    <property type="entry name" value="MCP_transmembrane"/>
</dbReference>
<dbReference type="Gene3D" id="1.50.40.10">
    <property type="entry name" value="Mitochondrial carrier domain"/>
    <property type="match status" value="2"/>
</dbReference>
<evidence type="ECO:0000256" key="8">
    <source>
        <dbReference type="ARBA" id="ARBA00023136"/>
    </source>
</evidence>
<evidence type="ECO:0000256" key="5">
    <source>
        <dbReference type="ARBA" id="ARBA00022737"/>
    </source>
</evidence>
<dbReference type="GO" id="GO:0000064">
    <property type="term" value="F:L-ornithine transmembrane transporter activity"/>
    <property type="evidence" value="ECO:0007669"/>
    <property type="project" value="TreeGrafter"/>
</dbReference>
<proteinExistence type="inferred from homology"/>
<accession>A0A2S2PFY6</accession>
<keyword evidence="6" id="KW-1133">Transmembrane helix</keyword>
<dbReference type="Pfam" id="PF00153">
    <property type="entry name" value="Mito_carr"/>
    <property type="match status" value="3"/>
</dbReference>
<dbReference type="InterPro" id="IPR050567">
    <property type="entry name" value="Mitochondrial_Carrier"/>
</dbReference>
<dbReference type="GO" id="GO:1990575">
    <property type="term" value="P:mitochondrial L-ornithine transmembrane transport"/>
    <property type="evidence" value="ECO:0007669"/>
    <property type="project" value="TreeGrafter"/>
</dbReference>
<evidence type="ECO:0000256" key="3">
    <source>
        <dbReference type="ARBA" id="ARBA00022448"/>
    </source>
</evidence>
<evidence type="ECO:0000313" key="11">
    <source>
        <dbReference type="EMBL" id="MBY28315.1"/>
    </source>
</evidence>
<sequence length="421" mass="42939">MTAGGVTDGTAAVATTAVVDEFLTPHKQADAMTTTSPLVGLVSGCAGAVALVYVGQPLDTVKVRMQLSTANAAVTSGGGVSMWGCVRDMWRQALVTPVPHHRPLTNNAAAAGAVVEACPLTAAAASGQPASKAAAAGRMARLMYAGTAPALLANVAENGVLFAAYGPCQRLVSFALDLFGGSGAGTGAVVDVEKKLGPAGMATAGSLASLCSAFALCPTELIKVRLQAADLDRANGASASGTSAGRPHSAAAGTLQVVARVWTTEGGLRGMYRGLGSTVAREMPGYYVFFLAYEACRTYLTNWHYGPLGSLMTGKAPLVEHREDPAWVTMTAGAAAGTCLWLVVYPVDAIKSRIQASGGGGSIAESPSGGFLRAMALSVRNEGPLALYRGLAPTLLRTVPASAVMFWTVERTKTLLTGYGL</sequence>
<dbReference type="EMBL" id="GGMR01015696">
    <property type="protein sequence ID" value="MBY28315.1"/>
    <property type="molecule type" value="Transcribed_RNA"/>
</dbReference>
<dbReference type="PANTHER" id="PTHR45624">
    <property type="entry name" value="MITOCHONDRIAL BASIC AMINO ACIDS TRANSPORTER-RELATED"/>
    <property type="match status" value="1"/>
</dbReference>
<feature type="repeat" description="Solcar" evidence="9">
    <location>
        <begin position="196"/>
        <end position="299"/>
    </location>
</feature>
<dbReference type="AlphaFoldDB" id="A0A2S2PFY6"/>
<evidence type="ECO:0000256" key="10">
    <source>
        <dbReference type="RuleBase" id="RU000488"/>
    </source>
</evidence>
<reference evidence="11" key="1">
    <citation type="submission" date="2018-04" db="EMBL/GenBank/DDBJ databases">
        <title>Transcriptome of Schizaphis graminum biotype I.</title>
        <authorList>
            <person name="Scully E.D."/>
            <person name="Geib S.M."/>
            <person name="Palmer N.A."/>
            <person name="Koch K."/>
            <person name="Bradshaw J."/>
            <person name="Heng-Moss T."/>
            <person name="Sarath G."/>
        </authorList>
    </citation>
    <scope>NUCLEOTIDE SEQUENCE</scope>
</reference>
<evidence type="ECO:0000256" key="1">
    <source>
        <dbReference type="ARBA" id="ARBA00004225"/>
    </source>
</evidence>
<evidence type="ECO:0000256" key="2">
    <source>
        <dbReference type="ARBA" id="ARBA00006375"/>
    </source>
</evidence>
<keyword evidence="3 10" id="KW-0813">Transport</keyword>
<protein>
    <submittedName>
        <fullName evidence="11">Mitochondrial ornithine transporter 1</fullName>
    </submittedName>
</protein>
<comment type="subcellular location">
    <subcellularLocation>
        <location evidence="1">Mitochondrion membrane</location>
        <topology evidence="1">Multi-pass membrane protein</topology>
    </subcellularLocation>
</comment>
<dbReference type="GO" id="GO:0031966">
    <property type="term" value="C:mitochondrial membrane"/>
    <property type="evidence" value="ECO:0007669"/>
    <property type="project" value="UniProtKB-SubCell"/>
</dbReference>
<dbReference type="SUPFAM" id="SSF103506">
    <property type="entry name" value="Mitochondrial carrier"/>
    <property type="match status" value="1"/>
</dbReference>